<organism evidence="1">
    <name type="scientific">Arundo donax</name>
    <name type="common">Giant reed</name>
    <name type="synonym">Donax arundinaceus</name>
    <dbReference type="NCBI Taxonomy" id="35708"/>
    <lineage>
        <taxon>Eukaryota</taxon>
        <taxon>Viridiplantae</taxon>
        <taxon>Streptophyta</taxon>
        <taxon>Embryophyta</taxon>
        <taxon>Tracheophyta</taxon>
        <taxon>Spermatophyta</taxon>
        <taxon>Magnoliopsida</taxon>
        <taxon>Liliopsida</taxon>
        <taxon>Poales</taxon>
        <taxon>Poaceae</taxon>
        <taxon>PACMAD clade</taxon>
        <taxon>Arundinoideae</taxon>
        <taxon>Arundineae</taxon>
        <taxon>Arundo</taxon>
    </lineage>
</organism>
<name>A0A0A8ZNH7_ARUDO</name>
<sequence length="64" mass="7173">MSWIVGLTFLKSDHSNISQSSPNAISVSLIHIISCSSSFQKLMHKGTFIHFHPNSSRQQNHVHS</sequence>
<proteinExistence type="predicted"/>
<dbReference type="EMBL" id="GBRH01257539">
    <property type="protein sequence ID" value="JAD40356.1"/>
    <property type="molecule type" value="Transcribed_RNA"/>
</dbReference>
<accession>A0A0A8ZNH7</accession>
<reference evidence="1" key="2">
    <citation type="journal article" date="2015" name="Data Brief">
        <title>Shoot transcriptome of the giant reed, Arundo donax.</title>
        <authorList>
            <person name="Barrero R.A."/>
            <person name="Guerrero F.D."/>
            <person name="Moolhuijzen P."/>
            <person name="Goolsby J.A."/>
            <person name="Tidwell J."/>
            <person name="Bellgard S.E."/>
            <person name="Bellgard M.I."/>
        </authorList>
    </citation>
    <scope>NUCLEOTIDE SEQUENCE</scope>
    <source>
        <tissue evidence="1">Shoot tissue taken approximately 20 cm above the soil surface</tissue>
    </source>
</reference>
<protein>
    <submittedName>
        <fullName evidence="1">Uncharacterized protein</fullName>
    </submittedName>
</protein>
<evidence type="ECO:0000313" key="1">
    <source>
        <dbReference type="EMBL" id="JAD40356.1"/>
    </source>
</evidence>
<dbReference type="AlphaFoldDB" id="A0A0A8ZNH7"/>
<reference evidence="1" key="1">
    <citation type="submission" date="2014-09" db="EMBL/GenBank/DDBJ databases">
        <authorList>
            <person name="Magalhaes I.L.F."/>
            <person name="Oliveira U."/>
            <person name="Santos F.R."/>
            <person name="Vidigal T.H.D.A."/>
            <person name="Brescovit A.D."/>
            <person name="Santos A.J."/>
        </authorList>
    </citation>
    <scope>NUCLEOTIDE SEQUENCE</scope>
    <source>
        <tissue evidence="1">Shoot tissue taken approximately 20 cm above the soil surface</tissue>
    </source>
</reference>